<feature type="transmembrane region" description="Helical" evidence="10">
    <location>
        <begin position="227"/>
        <end position="245"/>
    </location>
</feature>
<feature type="transmembrane region" description="Helical" evidence="10">
    <location>
        <begin position="131"/>
        <end position="159"/>
    </location>
</feature>
<dbReference type="PANTHER" id="PTHR36106:SF2">
    <property type="entry name" value="C4-DICARBOXYLATE TRANSPORTER DCUA"/>
    <property type="match status" value="1"/>
</dbReference>
<feature type="transmembrane region" description="Helical" evidence="10">
    <location>
        <begin position="294"/>
        <end position="315"/>
    </location>
</feature>
<feature type="transmembrane region" description="Helical" evidence="10">
    <location>
        <begin position="371"/>
        <end position="395"/>
    </location>
</feature>
<dbReference type="PANTHER" id="PTHR36106">
    <property type="entry name" value="ANAEROBIC C4-DICARBOXYLATE TRANSPORTER DCUB"/>
    <property type="match status" value="1"/>
</dbReference>
<feature type="transmembrane region" description="Helical" evidence="10">
    <location>
        <begin position="415"/>
        <end position="437"/>
    </location>
</feature>
<protein>
    <recommendedName>
        <fullName evidence="9">C4-dicarboxylate transporter DcuA</fullName>
    </recommendedName>
</protein>
<gene>
    <name evidence="11" type="primary">dcuA_1</name>
    <name evidence="11" type="ORF">DK880_00007</name>
</gene>
<name>A0A2Z3LH21_9BACT</name>
<keyword evidence="8 10" id="KW-0472">Membrane</keyword>
<feature type="transmembrane region" description="Helical" evidence="10">
    <location>
        <begin position="165"/>
        <end position="187"/>
    </location>
</feature>
<keyword evidence="6 10" id="KW-0812">Transmembrane</keyword>
<dbReference type="RefSeq" id="WP_109996819.1">
    <property type="nucleotide sequence ID" value="NZ_CP029619.1"/>
</dbReference>
<evidence type="ECO:0000256" key="5">
    <source>
        <dbReference type="ARBA" id="ARBA00022519"/>
    </source>
</evidence>
<feature type="transmembrane region" description="Helical" evidence="10">
    <location>
        <begin position="335"/>
        <end position="359"/>
    </location>
</feature>
<evidence type="ECO:0000256" key="7">
    <source>
        <dbReference type="ARBA" id="ARBA00022989"/>
    </source>
</evidence>
<dbReference type="OrthoDB" id="9770910at2"/>
<feature type="transmembrane region" description="Helical" evidence="10">
    <location>
        <begin position="50"/>
        <end position="74"/>
    </location>
</feature>
<reference evidence="11 12" key="1">
    <citation type="submission" date="2018-05" db="EMBL/GenBank/DDBJ databases">
        <title>Candidatus Cardinium hertigii Genome Assembly.</title>
        <authorList>
            <person name="Showmaker K.C."/>
            <person name="Walden K.O."/>
            <person name="Fields C.J."/>
            <person name="Lambert K.N."/>
            <person name="Hudson M.E."/>
        </authorList>
    </citation>
    <scope>NUCLEOTIDE SEQUENCE [LARGE SCALE GENOMIC DNA]</scope>
    <source>
        <strain evidence="12">cHgTN10</strain>
    </source>
</reference>
<dbReference type="NCBIfam" id="NF006927">
    <property type="entry name" value="PRK09412.1"/>
    <property type="match status" value="1"/>
</dbReference>
<sequence length="438" mass="46580">MFLVGLGILLLALFLGSRLQGMSMSMIGSLGILSYMLLFNAVPADPPFPVILCIAAVLTAVGTVEAAGGLHYLVQLAESCIRKYPQRILYISPAVTYVITFLGGTNHIAYSILPVIAEVSKEIGIRPERPLSLSVIAAMHGALASPISAIMATLTGFLTGYGIDMVTICKILIPSTMGGIGIAACLISQLSSKMPAMPAAVENKTAAPTTPVNPSSLACSNRKMAQGSILLFVLGSLSILFISSFKTLRPTWEVNAIQLPLSDEVLLSLMMLSTACLIMLIYRISPKSIIQGKAFMTGVQGMFSLLGTAWLSSTFVKCNQEVLLRFVERYLSEPWQFSIMLLLMSALMGSSAATIKALFPLGLLLQIPPKILLASVIAVNGIFIIPIYPTILAAIQLDTTGSTRIGRFLFNHSFMLPGCITVVAAVCIAFALVATGIV</sequence>
<dbReference type="GO" id="GO:0005886">
    <property type="term" value="C:plasma membrane"/>
    <property type="evidence" value="ECO:0007669"/>
    <property type="project" value="UniProtKB-SubCell"/>
</dbReference>
<proteinExistence type="inferred from homology"/>
<keyword evidence="12" id="KW-1185">Reference proteome</keyword>
<comment type="similarity">
    <text evidence="2">Belongs to the DcuA/DcuB transporter (TC 2.A.13.1) family.</text>
</comment>
<dbReference type="Proteomes" id="UP000245872">
    <property type="component" value="Chromosome"/>
</dbReference>
<dbReference type="InterPro" id="IPR004668">
    <property type="entry name" value="Anaer_Dcu_memb_transpt"/>
</dbReference>
<dbReference type="Pfam" id="PF03605">
    <property type="entry name" value="DcuA_DcuB"/>
    <property type="match status" value="1"/>
</dbReference>
<feature type="transmembrane region" description="Helical" evidence="10">
    <location>
        <begin position="94"/>
        <end position="119"/>
    </location>
</feature>
<keyword evidence="5" id="KW-0997">Cell inner membrane</keyword>
<dbReference type="KEGG" id="cher:DK880_00007"/>
<evidence type="ECO:0000256" key="6">
    <source>
        <dbReference type="ARBA" id="ARBA00022692"/>
    </source>
</evidence>
<accession>A0A2Z3LH21</accession>
<evidence type="ECO:0000256" key="8">
    <source>
        <dbReference type="ARBA" id="ARBA00023136"/>
    </source>
</evidence>
<comment type="subcellular location">
    <subcellularLocation>
        <location evidence="1">Cell inner membrane</location>
        <topology evidence="1">Multi-pass membrane protein</topology>
    </subcellularLocation>
</comment>
<dbReference type="NCBIfam" id="TIGR00770">
    <property type="entry name" value="Dcu"/>
    <property type="match status" value="1"/>
</dbReference>
<organism evidence="11 12">
    <name type="scientific">Candidatus Cardinium hertigii</name>
    <dbReference type="NCBI Taxonomy" id="247481"/>
    <lineage>
        <taxon>Bacteria</taxon>
        <taxon>Pseudomonadati</taxon>
        <taxon>Bacteroidota</taxon>
        <taxon>Cytophagia</taxon>
        <taxon>Cytophagales</taxon>
        <taxon>Amoebophilaceae</taxon>
        <taxon>Candidatus Cardinium</taxon>
    </lineage>
</organism>
<evidence type="ECO:0000256" key="4">
    <source>
        <dbReference type="ARBA" id="ARBA00022475"/>
    </source>
</evidence>
<keyword evidence="3" id="KW-0813">Transport</keyword>
<dbReference type="AlphaFoldDB" id="A0A2Z3LH21"/>
<feature type="transmembrane region" description="Helical" evidence="10">
    <location>
        <begin position="265"/>
        <end position="282"/>
    </location>
</feature>
<evidence type="ECO:0000256" key="3">
    <source>
        <dbReference type="ARBA" id="ARBA00022448"/>
    </source>
</evidence>
<dbReference type="EMBL" id="CP029619">
    <property type="protein sequence ID" value="AWN81350.1"/>
    <property type="molecule type" value="Genomic_DNA"/>
</dbReference>
<keyword evidence="4" id="KW-1003">Cell membrane</keyword>
<evidence type="ECO:0000256" key="1">
    <source>
        <dbReference type="ARBA" id="ARBA00004429"/>
    </source>
</evidence>
<evidence type="ECO:0000256" key="10">
    <source>
        <dbReference type="SAM" id="Phobius"/>
    </source>
</evidence>
<keyword evidence="7 10" id="KW-1133">Transmembrane helix</keyword>
<evidence type="ECO:0000313" key="12">
    <source>
        <dbReference type="Proteomes" id="UP000245872"/>
    </source>
</evidence>
<evidence type="ECO:0000256" key="9">
    <source>
        <dbReference type="ARBA" id="ARBA00039380"/>
    </source>
</evidence>
<evidence type="ECO:0000256" key="2">
    <source>
        <dbReference type="ARBA" id="ARBA00006413"/>
    </source>
</evidence>
<dbReference type="GO" id="GO:0015556">
    <property type="term" value="F:C4-dicarboxylate transmembrane transporter activity"/>
    <property type="evidence" value="ECO:0007669"/>
    <property type="project" value="InterPro"/>
</dbReference>
<evidence type="ECO:0000313" key="11">
    <source>
        <dbReference type="EMBL" id="AWN81350.1"/>
    </source>
</evidence>